<sequence>MQRIALPALRFRHSFVLVVVLALVATLSLVSAPSSLAAAKRVDERVETSIIHSGLDEPSWAYVGNPVEILASLGAEDESGPAPTGTLRFTFHNGGIAPLEWRLDGREWQTYFRTYITPKRIGKHRYTVSYSGDKNYQPVSRSFGFEVWTGPDTKTSLKVNKRTVTVSEPVTLRALVTTASGRPQTGYADGAVQFYANGEWIGEGVSRSGPGGWDASLSVGYLPVGTHKIVAVFEPILHYDLSRSEPFVVTVKPAAKAQEATGSLTTDRSDPNYPRTVASVRAAKPGGPTPTGYVQFYSGEYKLELPVKLVDGMATSPYGWGARIYAKYLGDTRYAPATLRAAVPSS</sequence>
<evidence type="ECO:0000313" key="2">
    <source>
        <dbReference type="EMBL" id="GAA3692727.1"/>
    </source>
</evidence>
<gene>
    <name evidence="2" type="ORF">GCM10023081_32670</name>
</gene>
<dbReference type="InterPro" id="IPR032109">
    <property type="entry name" value="Big_3_5"/>
</dbReference>
<dbReference type="Gene3D" id="2.60.40.10">
    <property type="entry name" value="Immunoglobulins"/>
    <property type="match status" value="3"/>
</dbReference>
<keyword evidence="3" id="KW-1185">Reference proteome</keyword>
<protein>
    <recommendedName>
        <fullName evidence="1">Bacterial Ig-like domain-containing protein</fullName>
    </recommendedName>
</protein>
<dbReference type="InterPro" id="IPR013783">
    <property type="entry name" value="Ig-like_fold"/>
</dbReference>
<dbReference type="Pfam" id="PF16640">
    <property type="entry name" value="Big_3_5"/>
    <property type="match status" value="1"/>
</dbReference>
<evidence type="ECO:0000313" key="3">
    <source>
        <dbReference type="Proteomes" id="UP001500752"/>
    </source>
</evidence>
<feature type="domain" description="Bacterial Ig-like" evidence="1">
    <location>
        <begin position="159"/>
        <end position="251"/>
    </location>
</feature>
<accession>A0ABP7CLE5</accession>
<dbReference type="RefSeq" id="WP_345152412.1">
    <property type="nucleotide sequence ID" value="NZ_BAABEO010000022.1"/>
</dbReference>
<proteinExistence type="predicted"/>
<comment type="caution">
    <text evidence="2">The sequence shown here is derived from an EMBL/GenBank/DDBJ whole genome shotgun (WGS) entry which is preliminary data.</text>
</comment>
<dbReference type="Proteomes" id="UP001500752">
    <property type="component" value="Unassembled WGS sequence"/>
</dbReference>
<evidence type="ECO:0000259" key="1">
    <source>
        <dbReference type="Pfam" id="PF16640"/>
    </source>
</evidence>
<name>A0ABP7CLE5_9MICC</name>
<organism evidence="2 3">
    <name type="scientific">Arthrobacter ginkgonis</name>
    <dbReference type="NCBI Taxonomy" id="1630594"/>
    <lineage>
        <taxon>Bacteria</taxon>
        <taxon>Bacillati</taxon>
        <taxon>Actinomycetota</taxon>
        <taxon>Actinomycetes</taxon>
        <taxon>Micrococcales</taxon>
        <taxon>Micrococcaceae</taxon>
        <taxon>Arthrobacter</taxon>
    </lineage>
</organism>
<reference evidence="3" key="1">
    <citation type="journal article" date="2019" name="Int. J. Syst. Evol. Microbiol.">
        <title>The Global Catalogue of Microorganisms (GCM) 10K type strain sequencing project: providing services to taxonomists for standard genome sequencing and annotation.</title>
        <authorList>
            <consortium name="The Broad Institute Genomics Platform"/>
            <consortium name="The Broad Institute Genome Sequencing Center for Infectious Disease"/>
            <person name="Wu L."/>
            <person name="Ma J."/>
        </authorList>
    </citation>
    <scope>NUCLEOTIDE SEQUENCE [LARGE SCALE GENOMIC DNA]</scope>
    <source>
        <strain evidence="3">JCM 30742</strain>
    </source>
</reference>
<dbReference type="EMBL" id="BAABEO010000022">
    <property type="protein sequence ID" value="GAA3692727.1"/>
    <property type="molecule type" value="Genomic_DNA"/>
</dbReference>